<reference evidence="1" key="1">
    <citation type="submission" date="2016-12" db="EMBL/GenBank/DDBJ databases">
        <title>The genomes of Aspergillus section Nigri reveals drivers in fungal speciation.</title>
        <authorList>
            <consortium name="DOE Joint Genome Institute"/>
            <person name="Vesth T.C."/>
            <person name="Nybo J."/>
            <person name="Theobald S."/>
            <person name="Brandl J."/>
            <person name="Frisvad J.C."/>
            <person name="Nielsen K.F."/>
            <person name="Lyhne E.K."/>
            <person name="Kogle M.E."/>
            <person name="Kuo A."/>
            <person name="Riley R."/>
            <person name="Clum A."/>
            <person name="Nolan M."/>
            <person name="Lipzen A."/>
            <person name="Salamov A."/>
            <person name="Henrissat B."/>
            <person name="Wiebenga A."/>
            <person name="De Vries R.P."/>
            <person name="Grigoriev I.V."/>
            <person name="Mortensen U.H."/>
            <person name="Andersen M.R."/>
            <person name="Baker S.E."/>
        </authorList>
    </citation>
    <scope>NUCLEOTIDE SEQUENCE [LARGE SCALE GENOMIC DNA]</scope>
    <source>
        <strain evidence="1">CBS 113365</strain>
    </source>
</reference>
<feature type="non-terminal residue" evidence="1">
    <location>
        <position position="1"/>
    </location>
</feature>
<proteinExistence type="predicted"/>
<evidence type="ECO:0000313" key="1">
    <source>
        <dbReference type="EMBL" id="PYH64008.1"/>
    </source>
</evidence>
<dbReference type="AlphaFoldDB" id="A0A319BL22"/>
<dbReference type="GeneID" id="37208162"/>
<sequence length="62" mass="6828">LSTKPRLFERIIRNNISLGLGNSECTEINLIQACEAADIHDPITCLRIDSRPIGHQCSIIPG</sequence>
<accession>A0A319BL22</accession>
<name>A0A319BL22_ASPVC</name>
<organism evidence="1 2">
    <name type="scientific">Aspergillus vadensis (strain CBS 113365 / IMI 142717 / IBT 24658)</name>
    <dbReference type="NCBI Taxonomy" id="1448311"/>
    <lineage>
        <taxon>Eukaryota</taxon>
        <taxon>Fungi</taxon>
        <taxon>Dikarya</taxon>
        <taxon>Ascomycota</taxon>
        <taxon>Pezizomycotina</taxon>
        <taxon>Eurotiomycetes</taxon>
        <taxon>Eurotiomycetidae</taxon>
        <taxon>Eurotiales</taxon>
        <taxon>Aspergillaceae</taxon>
        <taxon>Aspergillus</taxon>
        <taxon>Aspergillus subgen. Circumdati</taxon>
    </lineage>
</organism>
<keyword evidence="2" id="KW-1185">Reference proteome</keyword>
<protein>
    <submittedName>
        <fullName evidence="1">Uncharacterized protein</fullName>
    </submittedName>
</protein>
<dbReference type="Proteomes" id="UP000248405">
    <property type="component" value="Unassembled WGS sequence"/>
</dbReference>
<dbReference type="OrthoDB" id="6500128at2759"/>
<dbReference type="EMBL" id="KZ821647">
    <property type="protein sequence ID" value="PYH64008.1"/>
    <property type="molecule type" value="Genomic_DNA"/>
</dbReference>
<gene>
    <name evidence="1" type="ORF">BO88DRAFT_352087</name>
</gene>
<dbReference type="RefSeq" id="XP_025557802.1">
    <property type="nucleotide sequence ID" value="XM_025703570.1"/>
</dbReference>
<evidence type="ECO:0000313" key="2">
    <source>
        <dbReference type="Proteomes" id="UP000248405"/>
    </source>
</evidence>